<comment type="similarity">
    <text evidence="4">Belongs to the arginase family.</text>
</comment>
<dbReference type="PRINTS" id="PR00116">
    <property type="entry name" value="ARGINASE"/>
</dbReference>
<keyword evidence="3" id="KW-0464">Manganese</keyword>
<dbReference type="GO" id="GO:0016787">
    <property type="term" value="F:hydrolase activity"/>
    <property type="evidence" value="ECO:0007669"/>
    <property type="project" value="UniProtKB-KW"/>
</dbReference>
<evidence type="ECO:0000256" key="2">
    <source>
        <dbReference type="ARBA" id="ARBA00022801"/>
    </source>
</evidence>
<evidence type="ECO:0000256" key="4">
    <source>
        <dbReference type="PROSITE-ProRule" id="PRU00742"/>
    </source>
</evidence>
<evidence type="ECO:0000313" key="5">
    <source>
        <dbReference type="EMBL" id="MFH4975510.1"/>
    </source>
</evidence>
<evidence type="ECO:0000256" key="3">
    <source>
        <dbReference type="ARBA" id="ARBA00023211"/>
    </source>
</evidence>
<organism evidence="5 6">
    <name type="scientific">Gnathostoma spinigerum</name>
    <dbReference type="NCBI Taxonomy" id="75299"/>
    <lineage>
        <taxon>Eukaryota</taxon>
        <taxon>Metazoa</taxon>
        <taxon>Ecdysozoa</taxon>
        <taxon>Nematoda</taxon>
        <taxon>Chromadorea</taxon>
        <taxon>Rhabditida</taxon>
        <taxon>Spirurina</taxon>
        <taxon>Gnathostomatomorpha</taxon>
        <taxon>Gnathostomatoidea</taxon>
        <taxon>Gnathostomatidae</taxon>
        <taxon>Gnathostoma</taxon>
    </lineage>
</organism>
<accession>A0ABD6EGR3</accession>
<dbReference type="PANTHER" id="PTHR43782:SF3">
    <property type="entry name" value="ARGINASE"/>
    <property type="match status" value="1"/>
</dbReference>
<gene>
    <name evidence="5" type="ORF">AB6A40_002219</name>
</gene>
<protein>
    <recommendedName>
        <fullName evidence="7">Arginase</fullName>
    </recommendedName>
</protein>
<dbReference type="PROSITE" id="PS51409">
    <property type="entry name" value="ARGINASE_2"/>
    <property type="match status" value="1"/>
</dbReference>
<dbReference type="Gene3D" id="3.40.800.10">
    <property type="entry name" value="Ureohydrolase domain"/>
    <property type="match status" value="1"/>
</dbReference>
<keyword evidence="2" id="KW-0378">Hydrolase</keyword>
<dbReference type="InterPro" id="IPR006035">
    <property type="entry name" value="Ureohydrolase"/>
</dbReference>
<dbReference type="SUPFAM" id="SSF52768">
    <property type="entry name" value="Arginase/deacetylase"/>
    <property type="match status" value="1"/>
</dbReference>
<evidence type="ECO:0008006" key="7">
    <source>
        <dbReference type="Google" id="ProtNLM"/>
    </source>
</evidence>
<reference evidence="5 6" key="1">
    <citation type="submission" date="2024-08" db="EMBL/GenBank/DDBJ databases">
        <title>Gnathostoma spinigerum genome.</title>
        <authorList>
            <person name="Gonzalez-Bertolin B."/>
            <person name="Monzon S."/>
            <person name="Zaballos A."/>
            <person name="Jimenez P."/>
            <person name="Dekumyoy P."/>
            <person name="Varona S."/>
            <person name="Cuesta I."/>
            <person name="Sumanam S."/>
            <person name="Adisakwattana P."/>
            <person name="Gasser R.B."/>
            <person name="Hernandez-Gonzalez A."/>
            <person name="Young N.D."/>
            <person name="Perteguer M.J."/>
        </authorList>
    </citation>
    <scope>NUCLEOTIDE SEQUENCE [LARGE SCALE GENOMIC DNA]</scope>
    <source>
        <strain evidence="5">AL3</strain>
        <tissue evidence="5">Liver</tissue>
    </source>
</reference>
<evidence type="ECO:0000313" key="6">
    <source>
        <dbReference type="Proteomes" id="UP001608902"/>
    </source>
</evidence>
<comment type="caution">
    <text evidence="5">The sequence shown here is derived from an EMBL/GenBank/DDBJ whole genome shotgun (WGS) entry which is preliminary data.</text>
</comment>
<proteinExistence type="inferred from homology"/>
<name>A0ABD6EGR3_9BILA</name>
<dbReference type="Proteomes" id="UP001608902">
    <property type="component" value="Unassembled WGS sequence"/>
</dbReference>
<dbReference type="InterPro" id="IPR023696">
    <property type="entry name" value="Ureohydrolase_dom_sf"/>
</dbReference>
<keyword evidence="6" id="KW-1185">Reference proteome</keyword>
<dbReference type="PANTHER" id="PTHR43782">
    <property type="entry name" value="ARGINASE"/>
    <property type="match status" value="1"/>
</dbReference>
<dbReference type="Pfam" id="PF00491">
    <property type="entry name" value="Arginase"/>
    <property type="match status" value="1"/>
</dbReference>
<keyword evidence="1" id="KW-0479">Metal-binding</keyword>
<dbReference type="EMBL" id="JBGFUD010000947">
    <property type="protein sequence ID" value="MFH4975510.1"/>
    <property type="molecule type" value="Genomic_DNA"/>
</dbReference>
<dbReference type="GO" id="GO:0046872">
    <property type="term" value="F:metal ion binding"/>
    <property type="evidence" value="ECO:0007669"/>
    <property type="project" value="UniProtKB-KW"/>
</dbReference>
<evidence type="ECO:0000256" key="1">
    <source>
        <dbReference type="ARBA" id="ARBA00022723"/>
    </source>
</evidence>
<sequence length="134" mass="14489">MTTIISDHNVRVIGIANGHGGRHLGCEEAAELIRDSEFLKDIPIHLDWVEIIEENATDQGLVALKDVVETCKEVAKQISAEIINSNELLVIGGDHSCAIGTWSGVASAYRSEGDIGLIWVDAHLVSFANDQNIT</sequence>
<dbReference type="AlphaFoldDB" id="A0ABD6EGR3"/>